<reference evidence="4 5" key="1">
    <citation type="journal article" date="2019" name="Nat. Med.">
        <title>A library of human gut bacterial isolates paired with longitudinal multiomics data enables mechanistic microbiome research.</title>
        <authorList>
            <person name="Poyet M."/>
            <person name="Groussin M."/>
            <person name="Gibbons S.M."/>
            <person name="Avila-Pacheco J."/>
            <person name="Jiang X."/>
            <person name="Kearney S.M."/>
            <person name="Perrotta A.R."/>
            <person name="Berdy B."/>
            <person name="Zhao S."/>
            <person name="Lieberman T.D."/>
            <person name="Swanson P.K."/>
            <person name="Smith M."/>
            <person name="Roesemann S."/>
            <person name="Alexander J.E."/>
            <person name="Rich S.A."/>
            <person name="Livny J."/>
            <person name="Vlamakis H."/>
            <person name="Clish C."/>
            <person name="Bullock K."/>
            <person name="Deik A."/>
            <person name="Scott J."/>
            <person name="Pierce K.A."/>
            <person name="Xavier R.J."/>
            <person name="Alm E.J."/>
        </authorList>
    </citation>
    <scope>NUCLEOTIDE SEQUENCE [LARGE SCALE GENOMIC DNA]</scope>
    <source>
        <strain evidence="2 4">BIOML-A4</strain>
        <strain evidence="3 5">BIOML-A5</strain>
    </source>
</reference>
<dbReference type="AlphaFoldDB" id="A0A6N7S5W6"/>
<sequence>MEITEIINQFLMPLVVAGCFALGSALKKAEFFQNKYIPLAMLILGAALGGILSGFTVEGIIAGAVSGWASTGFDQTIKQLTHKE</sequence>
<keyword evidence="1" id="KW-0472">Membrane</keyword>
<comment type="caution">
    <text evidence="2">The sequence shown here is derived from an EMBL/GenBank/DDBJ whole genome shotgun (WGS) entry which is preliminary data.</text>
</comment>
<feature type="transmembrane region" description="Helical" evidence="1">
    <location>
        <begin position="38"/>
        <end position="65"/>
    </location>
</feature>
<evidence type="ECO:0000256" key="1">
    <source>
        <dbReference type="SAM" id="Phobius"/>
    </source>
</evidence>
<organism evidence="2 4">
    <name type="scientific">Holdemania massiliensis</name>
    <dbReference type="NCBI Taxonomy" id="1468449"/>
    <lineage>
        <taxon>Bacteria</taxon>
        <taxon>Bacillati</taxon>
        <taxon>Bacillota</taxon>
        <taxon>Erysipelotrichia</taxon>
        <taxon>Erysipelotrichales</taxon>
        <taxon>Erysipelotrichaceae</taxon>
        <taxon>Holdemania</taxon>
    </lineage>
</organism>
<protein>
    <submittedName>
        <fullName evidence="2">Holin</fullName>
    </submittedName>
</protein>
<dbReference type="Pfam" id="PF16079">
    <property type="entry name" value="Phage_holin_5_2"/>
    <property type="match status" value="1"/>
</dbReference>
<keyword evidence="5" id="KW-1185">Reference proteome</keyword>
<proteinExistence type="predicted"/>
<keyword evidence="1" id="KW-0812">Transmembrane</keyword>
<feature type="transmembrane region" description="Helical" evidence="1">
    <location>
        <begin position="6"/>
        <end position="26"/>
    </location>
</feature>
<gene>
    <name evidence="3" type="ORF">GKD88_07490</name>
    <name evidence="2" type="ORF">GKE08_08085</name>
</gene>
<evidence type="ECO:0000313" key="5">
    <source>
        <dbReference type="Proteomes" id="UP000480929"/>
    </source>
</evidence>
<keyword evidence="1" id="KW-1133">Transmembrane helix</keyword>
<dbReference type="OrthoDB" id="1929673at2"/>
<dbReference type="EMBL" id="WKPI01000010">
    <property type="protein sequence ID" value="MSC32961.1"/>
    <property type="molecule type" value="Genomic_DNA"/>
</dbReference>
<name>A0A6N7S5W6_9FIRM</name>
<evidence type="ECO:0000313" key="4">
    <source>
        <dbReference type="Proteomes" id="UP000433575"/>
    </source>
</evidence>
<dbReference type="Proteomes" id="UP000433575">
    <property type="component" value="Unassembled WGS sequence"/>
</dbReference>
<dbReference type="InterPro" id="IPR032111">
    <property type="entry name" value="Clostridium_phage_holin"/>
</dbReference>
<dbReference type="RefSeq" id="WP_154238600.1">
    <property type="nucleotide sequence ID" value="NZ_WKPI01000010.1"/>
</dbReference>
<dbReference type="EMBL" id="WKPJ01000009">
    <property type="protein sequence ID" value="MSA89283.1"/>
    <property type="molecule type" value="Genomic_DNA"/>
</dbReference>
<evidence type="ECO:0000313" key="2">
    <source>
        <dbReference type="EMBL" id="MSA89283.1"/>
    </source>
</evidence>
<evidence type="ECO:0000313" key="3">
    <source>
        <dbReference type="EMBL" id="MSC32961.1"/>
    </source>
</evidence>
<accession>A0A6N7S5W6</accession>
<dbReference type="Proteomes" id="UP000480929">
    <property type="component" value="Unassembled WGS sequence"/>
</dbReference>